<evidence type="ECO:0000256" key="1">
    <source>
        <dbReference type="ARBA" id="ARBA00002868"/>
    </source>
</evidence>
<dbReference type="AlphaFoldDB" id="A0A2W5K3C1"/>
<dbReference type="PANTHER" id="PTHR38099">
    <property type="entry name" value="LARGE RIBOSOMAL RNA SUBUNIT ACCUMULATION PROTEIN YCED"/>
    <property type="match status" value="1"/>
</dbReference>
<evidence type="ECO:0000256" key="4">
    <source>
        <dbReference type="ARBA" id="ARBA00022517"/>
    </source>
</evidence>
<dbReference type="PANTHER" id="PTHR38099:SF1">
    <property type="entry name" value="LARGE RIBOSOMAL RNA SUBUNIT ACCUMULATION PROTEIN YCED"/>
    <property type="match status" value="1"/>
</dbReference>
<evidence type="ECO:0000313" key="6">
    <source>
        <dbReference type="EMBL" id="PZQ10479.1"/>
    </source>
</evidence>
<dbReference type="EMBL" id="QFPO01000020">
    <property type="protein sequence ID" value="PZQ10479.1"/>
    <property type="molecule type" value="Genomic_DNA"/>
</dbReference>
<dbReference type="Proteomes" id="UP000249046">
    <property type="component" value="Unassembled WGS sequence"/>
</dbReference>
<evidence type="ECO:0000256" key="3">
    <source>
        <dbReference type="ARBA" id="ARBA00015716"/>
    </source>
</evidence>
<organism evidence="6 7">
    <name type="scientific">Rhodanobacter denitrificans</name>
    <dbReference type="NCBI Taxonomy" id="666685"/>
    <lineage>
        <taxon>Bacteria</taxon>
        <taxon>Pseudomonadati</taxon>
        <taxon>Pseudomonadota</taxon>
        <taxon>Gammaproteobacteria</taxon>
        <taxon>Lysobacterales</taxon>
        <taxon>Rhodanobacteraceae</taxon>
        <taxon>Rhodanobacter</taxon>
    </lineage>
</organism>
<evidence type="ECO:0000313" key="7">
    <source>
        <dbReference type="Proteomes" id="UP000249046"/>
    </source>
</evidence>
<protein>
    <recommendedName>
        <fullName evidence="3">Large ribosomal RNA subunit accumulation protein YceD</fullName>
    </recommendedName>
    <alternativeName>
        <fullName evidence="5">23S rRNA accumulation protein YceD</fullName>
    </alternativeName>
</protein>
<accession>A0A2W5K3C1</accession>
<comment type="similarity">
    <text evidence="2">Belongs to the DUF177 domain family.</text>
</comment>
<dbReference type="InterPro" id="IPR039255">
    <property type="entry name" value="YceD_bac"/>
</dbReference>
<evidence type="ECO:0000256" key="2">
    <source>
        <dbReference type="ARBA" id="ARBA00010740"/>
    </source>
</evidence>
<dbReference type="InterPro" id="IPR003772">
    <property type="entry name" value="YceD"/>
</dbReference>
<gene>
    <name evidence="6" type="ORF">DI564_15950</name>
</gene>
<proteinExistence type="inferred from homology"/>
<reference evidence="6 7" key="1">
    <citation type="submission" date="2017-08" db="EMBL/GenBank/DDBJ databases">
        <title>Infants hospitalized years apart are colonized by the same room-sourced microbial strains.</title>
        <authorList>
            <person name="Brooks B."/>
            <person name="Olm M.R."/>
            <person name="Firek B.A."/>
            <person name="Baker R."/>
            <person name="Thomas B.C."/>
            <person name="Morowitz M.J."/>
            <person name="Banfield J.F."/>
        </authorList>
    </citation>
    <scope>NUCLEOTIDE SEQUENCE [LARGE SCALE GENOMIC DNA]</scope>
    <source>
        <strain evidence="6">S2_005_003_R2_42</strain>
    </source>
</reference>
<keyword evidence="4" id="KW-0690">Ribosome biogenesis</keyword>
<dbReference type="GO" id="GO:0042254">
    <property type="term" value="P:ribosome biogenesis"/>
    <property type="evidence" value="ECO:0007669"/>
    <property type="project" value="UniProtKB-KW"/>
</dbReference>
<sequence>MSAALPETVDAWRMVQGQRAFQGRLPLAGFARLSDSLADADGDVAYDLEFGRDAYGIAFLRLHVDAGLPLICQRTLERFVQPVTIDQRLGLISKEQDEAGLPEGYEPLLIADGQLVPADVIEDELILTLPVVPVSPGAPLEFTTGAEEADETARENPFAVLARLKHD</sequence>
<comment type="function">
    <text evidence="1">Plays a role in synthesis, processing and/or stability of 23S rRNA.</text>
</comment>
<dbReference type="GO" id="GO:0005829">
    <property type="term" value="C:cytosol"/>
    <property type="evidence" value="ECO:0007669"/>
    <property type="project" value="TreeGrafter"/>
</dbReference>
<dbReference type="Pfam" id="PF02620">
    <property type="entry name" value="YceD"/>
    <property type="match status" value="1"/>
</dbReference>
<name>A0A2W5K3C1_9GAMM</name>
<comment type="caution">
    <text evidence="6">The sequence shown here is derived from an EMBL/GenBank/DDBJ whole genome shotgun (WGS) entry which is preliminary data.</text>
</comment>
<evidence type="ECO:0000256" key="5">
    <source>
        <dbReference type="ARBA" id="ARBA00031841"/>
    </source>
</evidence>